<dbReference type="Proteomes" id="UP000034172">
    <property type="component" value="Unassembled WGS sequence"/>
</dbReference>
<accession>A0A0G1HSN5</accession>
<comment type="caution">
    <text evidence="1">The sequence shown here is derived from an EMBL/GenBank/DDBJ whole genome shotgun (WGS) entry which is preliminary data.</text>
</comment>
<reference evidence="1 2" key="1">
    <citation type="journal article" date="2015" name="Nature">
        <title>rRNA introns, odd ribosomes, and small enigmatic genomes across a large radiation of phyla.</title>
        <authorList>
            <person name="Brown C.T."/>
            <person name="Hug L.A."/>
            <person name="Thomas B.C."/>
            <person name="Sharon I."/>
            <person name="Castelle C.J."/>
            <person name="Singh A."/>
            <person name="Wilkins M.J."/>
            <person name="Williams K.H."/>
            <person name="Banfield J.F."/>
        </authorList>
    </citation>
    <scope>NUCLEOTIDE SEQUENCE [LARGE SCALE GENOMIC DNA]</scope>
</reference>
<name>A0A0G1HSN5_9BACT</name>
<organism evidence="1 2">
    <name type="scientific">Candidatus Collierbacteria bacterium GW2011_GWC2_44_18</name>
    <dbReference type="NCBI Taxonomy" id="1618392"/>
    <lineage>
        <taxon>Bacteria</taxon>
        <taxon>Candidatus Collieribacteriota</taxon>
    </lineage>
</organism>
<sequence length="169" mass="18543">MSQACCKIPSNEDVQAINESVKKNFAAEKPKVSPALNSFQGDIGEMIAAQVATEQLNLRPEFYDSPGKSEKGIDLIYRDGSGKLVLIEAKNTEKGARASPTTTKTYGREGSIEWIEYHAKLMCDPSSSRYSPDNAKLGEEILRVGAANVTFYIIHTNPSTLKTDTVKIR</sequence>
<gene>
    <name evidence="1" type="ORF">UW41_C0003G0040</name>
</gene>
<evidence type="ECO:0000313" key="2">
    <source>
        <dbReference type="Proteomes" id="UP000034172"/>
    </source>
</evidence>
<dbReference type="AlphaFoldDB" id="A0A0G1HSN5"/>
<evidence type="ECO:0000313" key="1">
    <source>
        <dbReference type="EMBL" id="KKT49673.1"/>
    </source>
</evidence>
<dbReference type="CDD" id="cd20737">
    <property type="entry name" value="PoNe_HINT"/>
    <property type="match status" value="1"/>
</dbReference>
<protein>
    <submittedName>
        <fullName evidence="1">Uncharacterized protein</fullName>
    </submittedName>
</protein>
<proteinExistence type="predicted"/>
<dbReference type="STRING" id="1618392.UW41_C0003G0040"/>
<dbReference type="EMBL" id="LCIE01000003">
    <property type="protein sequence ID" value="KKT49673.1"/>
    <property type="molecule type" value="Genomic_DNA"/>
</dbReference>